<reference evidence="1" key="1">
    <citation type="submission" date="2014-12" db="EMBL/GenBank/DDBJ databases">
        <title>Insight into the proteome of Arion vulgaris.</title>
        <authorList>
            <person name="Aradska J."/>
            <person name="Bulat T."/>
            <person name="Smidak R."/>
            <person name="Sarate P."/>
            <person name="Gangsoo J."/>
            <person name="Sialana F."/>
            <person name="Bilban M."/>
            <person name="Lubec G."/>
        </authorList>
    </citation>
    <scope>NUCLEOTIDE SEQUENCE</scope>
    <source>
        <tissue evidence="1">Skin</tissue>
    </source>
</reference>
<protein>
    <submittedName>
        <fullName evidence="1">Uncharacterized protein</fullName>
    </submittedName>
</protein>
<evidence type="ECO:0000313" key="1">
    <source>
        <dbReference type="EMBL" id="CEK52440.1"/>
    </source>
</evidence>
<organism evidence="1">
    <name type="scientific">Arion vulgaris</name>
    <dbReference type="NCBI Taxonomy" id="1028688"/>
    <lineage>
        <taxon>Eukaryota</taxon>
        <taxon>Metazoa</taxon>
        <taxon>Spiralia</taxon>
        <taxon>Lophotrochozoa</taxon>
        <taxon>Mollusca</taxon>
        <taxon>Gastropoda</taxon>
        <taxon>Heterobranchia</taxon>
        <taxon>Euthyneura</taxon>
        <taxon>Panpulmonata</taxon>
        <taxon>Eupulmonata</taxon>
        <taxon>Stylommatophora</taxon>
        <taxon>Helicina</taxon>
        <taxon>Arionoidea</taxon>
        <taxon>Arionidae</taxon>
        <taxon>Arion</taxon>
    </lineage>
</organism>
<gene>
    <name evidence="1" type="primary">ORF16804</name>
</gene>
<proteinExistence type="predicted"/>
<accession>A0A0B6YAJ5</accession>
<dbReference type="AlphaFoldDB" id="A0A0B6YAJ5"/>
<name>A0A0B6YAJ5_9EUPU</name>
<feature type="non-terminal residue" evidence="1">
    <location>
        <position position="1"/>
    </location>
</feature>
<sequence length="56" mass="6198">SLAGPGTTQVKLTYYLVSIELQRYIKMYCPPSQNSILTLALIMCVVHVADTVPNSR</sequence>
<dbReference type="EMBL" id="HACG01005575">
    <property type="protein sequence ID" value="CEK52440.1"/>
    <property type="molecule type" value="Transcribed_RNA"/>
</dbReference>